<dbReference type="EMBL" id="ATAM02000007">
    <property type="protein sequence ID" value="KAL0247252.1"/>
    <property type="molecule type" value="Genomic_DNA"/>
</dbReference>
<comment type="caution">
    <text evidence="1">The sequence shown here is derived from an EMBL/GenBank/DDBJ whole genome shotgun (WGS) entry which is preliminary data.</text>
</comment>
<sequence length="136" mass="15231">MPIILKPQNLPSPTVSYLVSIYNVQATPLKRDPNLHPSSKVCPPLCPADRRIANTTAKGKGDHLRGYYDISGAEPFKVETRLPRHPWIDTRSGETFLNGDFSNSRIFFRHIQSLPSLGVTILQNRPAIARRSSLVK</sequence>
<reference evidence="2" key="1">
    <citation type="submission" date="2015-01" db="EMBL/GenBank/DDBJ databases">
        <title>The Genome Sequence of Cryptococcus gattii MMRL2647.</title>
        <authorList>
            <consortium name="The Broad Institute Genomics Platform"/>
            <person name="Cuomo C."/>
            <person name="Litvintseva A."/>
            <person name="Chen Y."/>
            <person name="Heitman J."/>
            <person name="Sun S."/>
            <person name="Springer D."/>
            <person name="Dromer F."/>
            <person name="Young S."/>
            <person name="Zeng Q."/>
            <person name="Gargeya S."/>
            <person name="Abouelleil A."/>
            <person name="Alvarado L."/>
            <person name="Chapman S.B."/>
            <person name="Gainer-Dewar J."/>
            <person name="Goldberg J."/>
            <person name="Griggs A."/>
            <person name="Gujja S."/>
            <person name="Hansen M."/>
            <person name="Howarth C."/>
            <person name="Imamovic A."/>
            <person name="Larimer J."/>
            <person name="Murphy C."/>
            <person name="Naylor J."/>
            <person name="Pearson M."/>
            <person name="Priest M."/>
            <person name="Roberts A."/>
            <person name="Saif S."/>
            <person name="Shea T."/>
            <person name="Sykes S."/>
            <person name="Wortman J."/>
            <person name="Nusbaum C."/>
            <person name="Birren B."/>
        </authorList>
    </citation>
    <scope>NUCLEOTIDE SEQUENCE [LARGE SCALE GENOMIC DNA]</scope>
    <source>
        <strain evidence="2">IND107</strain>
    </source>
</reference>
<reference evidence="1 2" key="2">
    <citation type="submission" date="2024-01" db="EMBL/GenBank/DDBJ databases">
        <title>Comparative genomics of Cryptococcus and Kwoniella reveals pathogenesis evolution and contrasting modes of karyotype evolution via chromosome fusion or intercentromeric recombination.</title>
        <authorList>
            <person name="Coelho M.A."/>
            <person name="David-Palma M."/>
            <person name="Shea T."/>
            <person name="Bowers K."/>
            <person name="Mcginley-Smith S."/>
            <person name="Mohammad A.W."/>
            <person name="Gnirke A."/>
            <person name="Yurkov A.M."/>
            <person name="Nowrousian M."/>
            <person name="Sun S."/>
            <person name="Cuomo C.A."/>
            <person name="Heitman J."/>
        </authorList>
    </citation>
    <scope>NUCLEOTIDE SEQUENCE [LARGE SCALE GENOMIC DNA]</scope>
    <source>
        <strain evidence="1 2">IND107</strain>
    </source>
</reference>
<dbReference type="GeneID" id="91991143"/>
<keyword evidence="2" id="KW-1185">Reference proteome</keyword>
<proteinExistence type="predicted"/>
<evidence type="ECO:0000313" key="1">
    <source>
        <dbReference type="EMBL" id="KAL0247252.1"/>
    </source>
</evidence>
<organism evidence="1 2">
    <name type="scientific">Cryptococcus tetragattii IND107</name>
    <dbReference type="NCBI Taxonomy" id="1296105"/>
    <lineage>
        <taxon>Eukaryota</taxon>
        <taxon>Fungi</taxon>
        <taxon>Dikarya</taxon>
        <taxon>Basidiomycota</taxon>
        <taxon>Agaricomycotina</taxon>
        <taxon>Tremellomycetes</taxon>
        <taxon>Tremellales</taxon>
        <taxon>Cryptococcaceae</taxon>
        <taxon>Cryptococcus</taxon>
        <taxon>Cryptococcus gattii species complex</taxon>
    </lineage>
</organism>
<gene>
    <name evidence="1" type="ORF">I308_104287</name>
</gene>
<accession>A0ABR3BQW5</accession>
<dbReference type="Proteomes" id="UP000054399">
    <property type="component" value="Unassembled WGS sequence"/>
</dbReference>
<dbReference type="RefSeq" id="XP_066613213.1">
    <property type="nucleotide sequence ID" value="XM_066758765.1"/>
</dbReference>
<protein>
    <submittedName>
        <fullName evidence="1">Uncharacterized protein</fullName>
    </submittedName>
</protein>
<evidence type="ECO:0000313" key="2">
    <source>
        <dbReference type="Proteomes" id="UP000054399"/>
    </source>
</evidence>
<name>A0ABR3BQW5_9TREE</name>